<dbReference type="EC" id="6.2.1.3" evidence="3"/>
<dbReference type="InterPro" id="IPR020845">
    <property type="entry name" value="AMP-binding_CS"/>
</dbReference>
<comment type="caution">
    <text evidence="3">The sequence shown here is derived from an EMBL/GenBank/DDBJ whole genome shotgun (WGS) entry which is preliminary data.</text>
</comment>
<keyword evidence="3" id="KW-0436">Ligase</keyword>
<evidence type="ECO:0000313" key="4">
    <source>
        <dbReference type="Proteomes" id="UP001596514"/>
    </source>
</evidence>
<evidence type="ECO:0000259" key="2">
    <source>
        <dbReference type="Pfam" id="PF13193"/>
    </source>
</evidence>
<sequence>MSSTRNTDSRFPHTPVTLPGGGLNWLDQVARHARHIPDRVALRFEGVSTTWAELHRRVLALATGLATEGVGRGDRVAILMTNRPEYVEAVLAINLLGALAVPLNFRLTADEITFILKDSGSVALIADQALAPAVAAVRGTLSSPATCVVVGADPAQAGPETLNYADLAGASTAEPPAADIDERWPALIMYTSGTTGHPKGAVLSHLNLAGQSGTLIRYWRLHLDDDVNLCASPMFHIAALGTIAPSIATGGTTVIVPSKQFDPDDLLRTVESERVTHLFLVPAQWQQVIAHPGAPALATRLRAMSWGAAPASVTLLQAMADTFPGVPNVAVFGQTEMSPVTCALEGEDALRKIGSVGRPVPAVSVRVVDEEMRDVAPGEVGEIVYRGPTLMSGYWNNPEATAEAFAGGWFHSGDLVRADEEGFVYVVDRKKDMIISGGENIYCAEVENVLAGHPAVADVAIVGAPHPRWGETPVAVVVPADPLAPPTLDELTEWCQSRLASYKKPTRLQVMEALPRNASGKVLKPVLRQAVGTTPPD</sequence>
<dbReference type="PROSITE" id="PS00455">
    <property type="entry name" value="AMP_BINDING"/>
    <property type="match status" value="1"/>
</dbReference>
<evidence type="ECO:0000259" key="1">
    <source>
        <dbReference type="Pfam" id="PF00501"/>
    </source>
</evidence>
<proteinExistence type="predicted"/>
<dbReference type="NCBIfam" id="NF004837">
    <property type="entry name" value="PRK06187.1"/>
    <property type="match status" value="1"/>
</dbReference>
<dbReference type="PANTHER" id="PTHR43767">
    <property type="entry name" value="LONG-CHAIN-FATTY-ACID--COA LIGASE"/>
    <property type="match status" value="1"/>
</dbReference>
<dbReference type="CDD" id="cd17631">
    <property type="entry name" value="FACL_FadD13-like"/>
    <property type="match status" value="1"/>
</dbReference>
<dbReference type="InterPro" id="IPR045851">
    <property type="entry name" value="AMP-bd_C_sf"/>
</dbReference>
<dbReference type="Gene3D" id="3.30.300.30">
    <property type="match status" value="1"/>
</dbReference>
<dbReference type="EMBL" id="JBHTEE010000001">
    <property type="protein sequence ID" value="MFC7600477.1"/>
    <property type="molecule type" value="Genomic_DNA"/>
</dbReference>
<evidence type="ECO:0000313" key="3">
    <source>
        <dbReference type="EMBL" id="MFC7600477.1"/>
    </source>
</evidence>
<dbReference type="Pfam" id="PF00501">
    <property type="entry name" value="AMP-binding"/>
    <property type="match status" value="1"/>
</dbReference>
<dbReference type="InterPro" id="IPR025110">
    <property type="entry name" value="AMP-bd_C"/>
</dbReference>
<dbReference type="InterPro" id="IPR042099">
    <property type="entry name" value="ANL_N_sf"/>
</dbReference>
<dbReference type="InterPro" id="IPR000873">
    <property type="entry name" value="AMP-dep_synth/lig_dom"/>
</dbReference>
<protein>
    <submittedName>
        <fullName evidence="3">Long-chain-fatty-acid--CoA ligase</fullName>
        <ecNumber evidence="3">6.2.1.3</ecNumber>
    </submittedName>
</protein>
<dbReference type="PANTHER" id="PTHR43767:SF1">
    <property type="entry name" value="NONRIBOSOMAL PEPTIDE SYNTHASE PES1 (EUROFUNG)-RELATED"/>
    <property type="match status" value="1"/>
</dbReference>
<organism evidence="3 4">
    <name type="scientific">Streptosporangium amethystogenes subsp. fukuiense</name>
    <dbReference type="NCBI Taxonomy" id="698418"/>
    <lineage>
        <taxon>Bacteria</taxon>
        <taxon>Bacillati</taxon>
        <taxon>Actinomycetota</taxon>
        <taxon>Actinomycetes</taxon>
        <taxon>Streptosporangiales</taxon>
        <taxon>Streptosporangiaceae</taxon>
        <taxon>Streptosporangium</taxon>
    </lineage>
</organism>
<keyword evidence="4" id="KW-1185">Reference proteome</keyword>
<feature type="domain" description="AMP-binding enzyme C-terminal" evidence="2">
    <location>
        <begin position="445"/>
        <end position="521"/>
    </location>
</feature>
<dbReference type="Pfam" id="PF13193">
    <property type="entry name" value="AMP-binding_C"/>
    <property type="match status" value="1"/>
</dbReference>
<dbReference type="Gene3D" id="3.40.50.12780">
    <property type="entry name" value="N-terminal domain of ligase-like"/>
    <property type="match status" value="1"/>
</dbReference>
<dbReference type="InterPro" id="IPR050237">
    <property type="entry name" value="ATP-dep_AMP-bd_enzyme"/>
</dbReference>
<accession>A0ABW2SWS8</accession>
<dbReference type="SUPFAM" id="SSF56801">
    <property type="entry name" value="Acetyl-CoA synthetase-like"/>
    <property type="match status" value="1"/>
</dbReference>
<reference evidence="4" key="1">
    <citation type="journal article" date="2019" name="Int. J. Syst. Evol. Microbiol.">
        <title>The Global Catalogue of Microorganisms (GCM) 10K type strain sequencing project: providing services to taxonomists for standard genome sequencing and annotation.</title>
        <authorList>
            <consortium name="The Broad Institute Genomics Platform"/>
            <consortium name="The Broad Institute Genome Sequencing Center for Infectious Disease"/>
            <person name="Wu L."/>
            <person name="Ma J."/>
        </authorList>
    </citation>
    <scope>NUCLEOTIDE SEQUENCE [LARGE SCALE GENOMIC DNA]</scope>
    <source>
        <strain evidence="4">JCM 10083</strain>
    </source>
</reference>
<feature type="domain" description="AMP-dependent synthetase/ligase" evidence="1">
    <location>
        <begin position="30"/>
        <end position="395"/>
    </location>
</feature>
<dbReference type="RefSeq" id="WP_343969561.1">
    <property type="nucleotide sequence ID" value="NZ_BAAAGK010000079.1"/>
</dbReference>
<gene>
    <name evidence="3" type="ORF">ACFQVD_10245</name>
</gene>
<dbReference type="Proteomes" id="UP001596514">
    <property type="component" value="Unassembled WGS sequence"/>
</dbReference>
<dbReference type="GO" id="GO:0004467">
    <property type="term" value="F:long-chain fatty acid-CoA ligase activity"/>
    <property type="evidence" value="ECO:0007669"/>
    <property type="project" value="UniProtKB-EC"/>
</dbReference>
<name>A0ABW2SWS8_9ACTN</name>